<keyword evidence="5" id="KW-1185">Reference proteome</keyword>
<feature type="region of interest" description="Disordered" evidence="1">
    <location>
        <begin position="1"/>
        <end position="52"/>
    </location>
</feature>
<dbReference type="AlphaFoldDB" id="A0AA96GTJ0"/>
<dbReference type="PANTHER" id="PTHR23150:SF35">
    <property type="entry name" value="BLL6746 PROTEIN"/>
    <property type="match status" value="1"/>
</dbReference>
<evidence type="ECO:0000256" key="2">
    <source>
        <dbReference type="SAM" id="Phobius"/>
    </source>
</evidence>
<dbReference type="PANTHER" id="PTHR23150">
    <property type="entry name" value="SULFATASE MODIFYING FACTOR 1, 2"/>
    <property type="match status" value="1"/>
</dbReference>
<sequence length="349" mass="39147">MNDDNQTTLPAEKSSPAPLADHTKPESLRRQSVAGKPSSKPRTPNLISGESSHAETVSMLKKQYQLAERQKRWMKRAGLMAVFIIILGGLGTWLAEENKAFKMAILRVVAPVVSIHLDPEMVSIPAGTFQQGDSWEESTSSELPLREVHINKFALGRFEVTFEEYDRFAISTGRPLPGDEGWGRERHPVINVSWKDAADYATWLSQKTGYRYRLPTESEWEYAARNMGKGEIWAGTSEQEQLSTYAWFNTNSNGRTQPVGTQQPNGLGLHDLSGNVWEWVQDCWHDDYQHAPTNGAAWLEANDGMCGTRVRRGGGWTNAPMSLRSSFRNGYSADSRSIQIGFRLAQDIK</sequence>
<reference evidence="4 5" key="1">
    <citation type="submission" date="2023-01" db="EMBL/GenBank/DDBJ databases">
        <title>Cultivation and genomic characterization of new, ubiquitous marine nitrite-oxidizing bacteria from the Nitrospirales.</title>
        <authorList>
            <person name="Mueller A.J."/>
            <person name="Daebeler A."/>
            <person name="Herbold C.W."/>
            <person name="Kirkegaard R.H."/>
            <person name="Daims H."/>
        </authorList>
    </citation>
    <scope>NUCLEOTIDE SEQUENCE [LARGE SCALE GENOMIC DNA]</scope>
    <source>
        <strain evidence="4 5">DK</strain>
    </source>
</reference>
<dbReference type="InterPro" id="IPR016187">
    <property type="entry name" value="CTDL_fold"/>
</dbReference>
<protein>
    <submittedName>
        <fullName evidence="4">Formylglycine-generating enzyme family protein</fullName>
    </submittedName>
</protein>
<feature type="domain" description="Sulfatase-modifying factor enzyme-like" evidence="3">
    <location>
        <begin position="119"/>
        <end position="345"/>
    </location>
</feature>
<accession>A0AA96GTJ0</accession>
<dbReference type="SUPFAM" id="SSF56436">
    <property type="entry name" value="C-type lectin-like"/>
    <property type="match status" value="1"/>
</dbReference>
<feature type="compositionally biased region" description="Polar residues" evidence="1">
    <location>
        <begin position="40"/>
        <end position="52"/>
    </location>
</feature>
<keyword evidence="2" id="KW-1133">Transmembrane helix</keyword>
<evidence type="ECO:0000313" key="5">
    <source>
        <dbReference type="Proteomes" id="UP001302494"/>
    </source>
</evidence>
<organism evidence="4 5">
    <name type="scientific">Candidatus Nitrospira neomarina</name>
    <dbReference type="NCBI Taxonomy" id="3020899"/>
    <lineage>
        <taxon>Bacteria</taxon>
        <taxon>Pseudomonadati</taxon>
        <taxon>Nitrospirota</taxon>
        <taxon>Nitrospiria</taxon>
        <taxon>Nitrospirales</taxon>
        <taxon>Nitrospiraceae</taxon>
        <taxon>Nitrospira</taxon>
    </lineage>
</organism>
<dbReference type="Gene3D" id="3.90.1580.10">
    <property type="entry name" value="paralog of FGE (formylglycine-generating enzyme)"/>
    <property type="match status" value="1"/>
</dbReference>
<dbReference type="InterPro" id="IPR042095">
    <property type="entry name" value="SUMF_sf"/>
</dbReference>
<dbReference type="GO" id="GO:0120147">
    <property type="term" value="F:formylglycine-generating oxidase activity"/>
    <property type="evidence" value="ECO:0007669"/>
    <property type="project" value="TreeGrafter"/>
</dbReference>
<evidence type="ECO:0000256" key="1">
    <source>
        <dbReference type="SAM" id="MobiDB-lite"/>
    </source>
</evidence>
<dbReference type="EMBL" id="CP116968">
    <property type="protein sequence ID" value="WNM63326.1"/>
    <property type="molecule type" value="Genomic_DNA"/>
</dbReference>
<keyword evidence="2" id="KW-0812">Transmembrane</keyword>
<keyword evidence="2" id="KW-0472">Membrane</keyword>
<name>A0AA96GTJ0_9BACT</name>
<evidence type="ECO:0000313" key="4">
    <source>
        <dbReference type="EMBL" id="WNM63326.1"/>
    </source>
</evidence>
<dbReference type="RefSeq" id="WP_312747839.1">
    <property type="nucleotide sequence ID" value="NZ_CP116968.1"/>
</dbReference>
<dbReference type="KEGG" id="nneo:PQG83_06110"/>
<dbReference type="Proteomes" id="UP001302494">
    <property type="component" value="Chromosome"/>
</dbReference>
<feature type="transmembrane region" description="Helical" evidence="2">
    <location>
        <begin position="77"/>
        <end position="95"/>
    </location>
</feature>
<gene>
    <name evidence="4" type="ORF">PQG83_06110</name>
</gene>
<dbReference type="InterPro" id="IPR005532">
    <property type="entry name" value="SUMF_dom"/>
</dbReference>
<dbReference type="InterPro" id="IPR051043">
    <property type="entry name" value="Sulfatase_Mod_Factor_Kinase"/>
</dbReference>
<proteinExistence type="predicted"/>
<dbReference type="Pfam" id="PF03781">
    <property type="entry name" value="FGE-sulfatase"/>
    <property type="match status" value="1"/>
</dbReference>
<evidence type="ECO:0000259" key="3">
    <source>
        <dbReference type="Pfam" id="PF03781"/>
    </source>
</evidence>